<dbReference type="AlphaFoldDB" id="A0A7L7L8C9"/>
<reference evidence="1 2" key="2">
    <citation type="submission" date="2020-08" db="EMBL/GenBank/DDBJ databases">
        <title>Adhaeribacter dokdonensis sp. nov., isolated from the rhizosphere of Elymus tsukushiensis, a plant native to the Dokdo Islands, Republic of Korea.</title>
        <authorList>
            <person name="Ghim S.Y."/>
        </authorList>
    </citation>
    <scope>NUCLEOTIDE SEQUENCE [LARGE SCALE GENOMIC DNA]</scope>
    <source>
        <strain evidence="1 2">KUDC8001</strain>
    </source>
</reference>
<accession>A0A7L7L8C9</accession>
<evidence type="ECO:0000313" key="2">
    <source>
        <dbReference type="Proteomes" id="UP000514509"/>
    </source>
</evidence>
<dbReference type="RefSeq" id="WP_182411526.1">
    <property type="nucleotide sequence ID" value="NZ_CP055153.1"/>
</dbReference>
<protein>
    <submittedName>
        <fullName evidence="1">Uncharacterized protein</fullName>
    </submittedName>
</protein>
<keyword evidence="2" id="KW-1185">Reference proteome</keyword>
<dbReference type="Proteomes" id="UP000514509">
    <property type="component" value="Chromosome"/>
</dbReference>
<sequence length="68" mass="8065">MQHLDRYILQEQSLDTLSRNQIEAAIIYIDTHLKDEADSHQVIRYCALKVELINRIMALDKNNHLLIY</sequence>
<name>A0A7L7L8C9_9BACT</name>
<dbReference type="KEGG" id="add:HUW48_13905"/>
<evidence type="ECO:0000313" key="1">
    <source>
        <dbReference type="EMBL" id="QMU29067.1"/>
    </source>
</evidence>
<gene>
    <name evidence="1" type="ORF">HUW48_13905</name>
</gene>
<organism evidence="1 2">
    <name type="scientific">Adhaeribacter radiodurans</name>
    <dbReference type="NCBI Taxonomy" id="2745197"/>
    <lineage>
        <taxon>Bacteria</taxon>
        <taxon>Pseudomonadati</taxon>
        <taxon>Bacteroidota</taxon>
        <taxon>Cytophagia</taxon>
        <taxon>Cytophagales</taxon>
        <taxon>Hymenobacteraceae</taxon>
        <taxon>Adhaeribacter</taxon>
    </lineage>
</organism>
<reference evidence="1 2" key="1">
    <citation type="submission" date="2020-06" db="EMBL/GenBank/DDBJ databases">
        <authorList>
            <person name="Hwang Y.J."/>
        </authorList>
    </citation>
    <scope>NUCLEOTIDE SEQUENCE [LARGE SCALE GENOMIC DNA]</scope>
    <source>
        <strain evidence="1 2">KUDC8001</strain>
    </source>
</reference>
<dbReference type="EMBL" id="CP055153">
    <property type="protein sequence ID" value="QMU29067.1"/>
    <property type="molecule type" value="Genomic_DNA"/>
</dbReference>
<proteinExistence type="predicted"/>